<evidence type="ECO:0000256" key="1">
    <source>
        <dbReference type="ARBA" id="ARBA00004123"/>
    </source>
</evidence>
<dbReference type="GO" id="GO:0000981">
    <property type="term" value="F:DNA-binding transcription factor activity, RNA polymerase II-specific"/>
    <property type="evidence" value="ECO:0007669"/>
    <property type="project" value="TreeGrafter"/>
</dbReference>
<keyword evidence="4" id="KW-0805">Transcription regulation</keyword>
<proteinExistence type="predicted"/>
<dbReference type="EMBL" id="JAPQKO010000006">
    <property type="protein sequence ID" value="KAJ5155576.1"/>
    <property type="molecule type" value="Genomic_DNA"/>
</dbReference>
<evidence type="ECO:0000313" key="9">
    <source>
        <dbReference type="EMBL" id="KAJ5155576.1"/>
    </source>
</evidence>
<evidence type="ECO:0000256" key="3">
    <source>
        <dbReference type="ARBA" id="ARBA00022833"/>
    </source>
</evidence>
<protein>
    <submittedName>
        <fullName evidence="9">Uncharacterized protein</fullName>
    </submittedName>
</protein>
<dbReference type="CDD" id="cd12148">
    <property type="entry name" value="fungal_TF_MHR"/>
    <property type="match status" value="1"/>
</dbReference>
<organism evidence="9 10">
    <name type="scientific">Penicillium capsulatum</name>
    <dbReference type="NCBI Taxonomy" id="69766"/>
    <lineage>
        <taxon>Eukaryota</taxon>
        <taxon>Fungi</taxon>
        <taxon>Dikarya</taxon>
        <taxon>Ascomycota</taxon>
        <taxon>Pezizomycotina</taxon>
        <taxon>Eurotiomycetes</taxon>
        <taxon>Eurotiomycetidae</taxon>
        <taxon>Eurotiales</taxon>
        <taxon>Aspergillaceae</taxon>
        <taxon>Penicillium</taxon>
    </lineage>
</organism>
<keyword evidence="10" id="KW-1185">Reference proteome</keyword>
<evidence type="ECO:0000256" key="6">
    <source>
        <dbReference type="ARBA" id="ARBA00023163"/>
    </source>
</evidence>
<dbReference type="GO" id="GO:0043565">
    <property type="term" value="F:sequence-specific DNA binding"/>
    <property type="evidence" value="ECO:0007669"/>
    <property type="project" value="TreeGrafter"/>
</dbReference>
<dbReference type="GO" id="GO:0046872">
    <property type="term" value="F:metal ion binding"/>
    <property type="evidence" value="ECO:0007669"/>
    <property type="project" value="UniProtKB-KW"/>
</dbReference>
<dbReference type="GO" id="GO:0045944">
    <property type="term" value="P:positive regulation of transcription by RNA polymerase II"/>
    <property type="evidence" value="ECO:0007669"/>
    <property type="project" value="TreeGrafter"/>
</dbReference>
<dbReference type="OrthoDB" id="4369647at2759"/>
<dbReference type="AlphaFoldDB" id="A0A9W9LFV7"/>
<comment type="subcellular location">
    <subcellularLocation>
        <location evidence="1">Nucleus</location>
    </subcellularLocation>
</comment>
<keyword evidence="7" id="KW-0539">Nucleus</keyword>
<sequence>MAHVDRPNGEDDGEGSDSHPAPTEEVDDLASKVGMLGVRTFAADSHYLGSSSAFAFSRLVSSYLRDVAPKKPPGAVGPPEEQAVPPSPCPLPEYDDATQLSNAYFQNIHPQYAFLHEPTFRAWETKLVWPLGNLDLSNFEPLPLFFLYIDTKILTRDTTKVYAIGALLIRDSEALAEVLQYGIVVIPGFSEILADSE</sequence>
<name>A0A9W9LFV7_9EURO</name>
<evidence type="ECO:0000256" key="7">
    <source>
        <dbReference type="ARBA" id="ARBA00023242"/>
    </source>
</evidence>
<gene>
    <name evidence="9" type="ORF">N7492_008379</name>
</gene>
<dbReference type="PANTHER" id="PTHR47782:SF12">
    <property type="entry name" value="ZN(II)2CYS6 TRANSCRIPTION FACTOR (EUROFUNG)"/>
    <property type="match status" value="1"/>
</dbReference>
<keyword evidence="2" id="KW-0479">Metal-binding</keyword>
<dbReference type="Proteomes" id="UP001146351">
    <property type="component" value="Unassembled WGS sequence"/>
</dbReference>
<keyword evidence="6" id="KW-0804">Transcription</keyword>
<feature type="region of interest" description="Disordered" evidence="8">
    <location>
        <begin position="1"/>
        <end position="27"/>
    </location>
</feature>
<reference evidence="9" key="1">
    <citation type="submission" date="2022-11" db="EMBL/GenBank/DDBJ databases">
        <authorList>
            <person name="Petersen C."/>
        </authorList>
    </citation>
    <scope>NUCLEOTIDE SEQUENCE</scope>
    <source>
        <strain evidence="9">IBT 21917</strain>
    </source>
</reference>
<keyword evidence="3" id="KW-0862">Zinc</keyword>
<keyword evidence="5" id="KW-0238">DNA-binding</keyword>
<dbReference type="InterPro" id="IPR052202">
    <property type="entry name" value="Yeast_MetPath_Reg"/>
</dbReference>
<accession>A0A9W9LFV7</accession>
<reference evidence="9" key="2">
    <citation type="journal article" date="2023" name="IMA Fungus">
        <title>Comparative genomic study of the Penicillium genus elucidates a diverse pangenome and 15 lateral gene transfer events.</title>
        <authorList>
            <person name="Petersen C."/>
            <person name="Sorensen T."/>
            <person name="Nielsen M.R."/>
            <person name="Sondergaard T.E."/>
            <person name="Sorensen J.L."/>
            <person name="Fitzpatrick D.A."/>
            <person name="Frisvad J.C."/>
            <person name="Nielsen K.L."/>
        </authorList>
    </citation>
    <scope>NUCLEOTIDE SEQUENCE</scope>
    <source>
        <strain evidence="9">IBT 21917</strain>
    </source>
</reference>
<evidence type="ECO:0000256" key="2">
    <source>
        <dbReference type="ARBA" id="ARBA00022723"/>
    </source>
</evidence>
<comment type="caution">
    <text evidence="9">The sequence shown here is derived from an EMBL/GenBank/DDBJ whole genome shotgun (WGS) entry which is preliminary data.</text>
</comment>
<evidence type="ECO:0000256" key="5">
    <source>
        <dbReference type="ARBA" id="ARBA00023125"/>
    </source>
</evidence>
<evidence type="ECO:0000256" key="4">
    <source>
        <dbReference type="ARBA" id="ARBA00023015"/>
    </source>
</evidence>
<evidence type="ECO:0000256" key="8">
    <source>
        <dbReference type="SAM" id="MobiDB-lite"/>
    </source>
</evidence>
<dbReference type="GO" id="GO:0005634">
    <property type="term" value="C:nucleus"/>
    <property type="evidence" value="ECO:0007669"/>
    <property type="project" value="UniProtKB-SubCell"/>
</dbReference>
<dbReference type="PANTHER" id="PTHR47782">
    <property type="entry name" value="ZN(II)2CYS6 TRANSCRIPTION FACTOR (EUROFUNG)-RELATED"/>
    <property type="match status" value="1"/>
</dbReference>
<evidence type="ECO:0000313" key="10">
    <source>
        <dbReference type="Proteomes" id="UP001146351"/>
    </source>
</evidence>